<dbReference type="Pfam" id="PF13359">
    <property type="entry name" value="DDE_Tnp_4"/>
    <property type="match status" value="1"/>
</dbReference>
<dbReference type="AlphaFoldDB" id="A0A6P8PB34"/>
<organism evidence="4 7">
    <name type="scientific">Geotrypetes seraphini</name>
    <name type="common">Gaboon caecilian</name>
    <name type="synonym">Caecilia seraphini</name>
    <dbReference type="NCBI Taxonomy" id="260995"/>
    <lineage>
        <taxon>Eukaryota</taxon>
        <taxon>Metazoa</taxon>
        <taxon>Chordata</taxon>
        <taxon>Craniata</taxon>
        <taxon>Vertebrata</taxon>
        <taxon>Euteleostomi</taxon>
        <taxon>Amphibia</taxon>
        <taxon>Gymnophiona</taxon>
        <taxon>Geotrypetes</taxon>
    </lineage>
</organism>
<comment type="cofactor">
    <cofactor evidence="1">
        <name>a divalent metal cation</name>
        <dbReference type="ChEBI" id="CHEBI:60240"/>
    </cofactor>
</comment>
<dbReference type="InterPro" id="IPR027806">
    <property type="entry name" value="HARBI1_dom"/>
</dbReference>
<evidence type="ECO:0000256" key="2">
    <source>
        <dbReference type="ARBA" id="ARBA00022723"/>
    </source>
</evidence>
<dbReference type="RefSeq" id="XP_033778175.1">
    <property type="nucleotide sequence ID" value="XM_033922284.1"/>
</dbReference>
<gene>
    <name evidence="5 6 7" type="primary">LOC117349086</name>
</gene>
<dbReference type="RefSeq" id="XP_033777992.1">
    <property type="nucleotide sequence ID" value="XM_033922101.1"/>
</dbReference>
<keyword evidence="2" id="KW-0479">Metal-binding</keyword>
<evidence type="ECO:0000313" key="7">
    <source>
        <dbReference type="RefSeq" id="XP_033778175.1"/>
    </source>
</evidence>
<dbReference type="GeneID" id="117349086"/>
<evidence type="ECO:0000313" key="6">
    <source>
        <dbReference type="RefSeq" id="XP_033778085.1"/>
    </source>
</evidence>
<protein>
    <submittedName>
        <fullName evidence="5 6">Nuclease HARBI1</fullName>
    </submittedName>
</protein>
<sequence>MLARNTMKLGLNAGRVAPWWLFQDHGRLLPLPVCLYEVHWAVKVSSWFVGPKKQSEDTSSLNSRPFEAEILCKLFPASSLAAPSTQHGTFLGSCHDSCILSNCARRQKFSDGTLGQRWLLGNGGYACKPWLMTPLMSPHSEAERYFSEAPIATGVPLSTLLGC</sequence>
<evidence type="ECO:0000313" key="5">
    <source>
        <dbReference type="RefSeq" id="XP_033777992.1"/>
    </source>
</evidence>
<keyword evidence="4" id="KW-1185">Reference proteome</keyword>
<dbReference type="Proteomes" id="UP000515159">
    <property type="component" value="Chromosome 1"/>
</dbReference>
<dbReference type="KEGG" id="gsh:117349086"/>
<evidence type="ECO:0000259" key="3">
    <source>
        <dbReference type="Pfam" id="PF13359"/>
    </source>
</evidence>
<dbReference type="RefSeq" id="XP_033778085.1">
    <property type="nucleotide sequence ID" value="XM_033922194.1"/>
</dbReference>
<evidence type="ECO:0000313" key="4">
    <source>
        <dbReference type="Proteomes" id="UP000515159"/>
    </source>
</evidence>
<dbReference type="OrthoDB" id="2430314at2759"/>
<dbReference type="GO" id="GO:0046872">
    <property type="term" value="F:metal ion binding"/>
    <property type="evidence" value="ECO:0007669"/>
    <property type="project" value="UniProtKB-KW"/>
</dbReference>
<accession>A0A6P8PB34</accession>
<proteinExistence type="predicted"/>
<name>A0A6P8PB34_GEOSA</name>
<reference evidence="5 6" key="1">
    <citation type="submission" date="2025-04" db="UniProtKB">
        <authorList>
            <consortium name="RefSeq"/>
        </authorList>
    </citation>
    <scope>IDENTIFICATION</scope>
</reference>
<evidence type="ECO:0000256" key="1">
    <source>
        <dbReference type="ARBA" id="ARBA00001968"/>
    </source>
</evidence>
<feature type="domain" description="DDE Tnp4" evidence="3">
    <location>
        <begin position="88"/>
        <end position="145"/>
    </location>
</feature>